<dbReference type="Gene3D" id="3.40.190.10">
    <property type="entry name" value="Periplasmic binding protein-like II"/>
    <property type="match status" value="2"/>
</dbReference>
<keyword evidence="8" id="KW-1185">Reference proteome</keyword>
<keyword evidence="2" id="KW-0813">Transport</keyword>
<gene>
    <name evidence="7" type="primary">potD</name>
    <name evidence="7" type="ORF">DPRO_3515</name>
</gene>
<accession>A0A2C8FD99</accession>
<name>A0A2C8FD99_9BACT</name>
<evidence type="ECO:0000256" key="2">
    <source>
        <dbReference type="ARBA" id="ARBA00022448"/>
    </source>
</evidence>
<evidence type="ECO:0000256" key="5">
    <source>
        <dbReference type="PIRSR" id="PIRSR019574-1"/>
    </source>
</evidence>
<proteinExistence type="predicted"/>
<dbReference type="GO" id="GO:0019808">
    <property type="term" value="F:polyamine binding"/>
    <property type="evidence" value="ECO:0007669"/>
    <property type="project" value="InterPro"/>
</dbReference>
<dbReference type="PRINTS" id="PR00909">
    <property type="entry name" value="SPERMDNBNDNG"/>
</dbReference>
<dbReference type="PANTHER" id="PTHR30222:SF17">
    <property type="entry name" value="SPERMIDINE_PUTRESCINE-BINDING PERIPLASMIC PROTEIN"/>
    <property type="match status" value="1"/>
</dbReference>
<evidence type="ECO:0000256" key="1">
    <source>
        <dbReference type="ARBA" id="ARBA00004418"/>
    </source>
</evidence>
<evidence type="ECO:0000313" key="7">
    <source>
        <dbReference type="EMBL" id="SOB60431.1"/>
    </source>
</evidence>
<sequence length="342" mass="38298">MKKTLLALLFVMLLATPSIAGSGELYLYIWSEYIPDEVVQNFTRETGIKVHLSNYDSNEAMYAKIKLAGDGYDIIVPSSDYVGLMRRQDMLLPLDKSKLSNFGNLAPKFVNQSFDPDNTYSLPYMWGSTAIAVNTGMLGTGAVNSIDDLWKPEMDGRLLLPNDPRDVFALALKSLGYSLNETDPARLEEAYQKLKSLIPMVRVFDSDSPKQALLSGEVLVGVVWNGEAYIANQENPEITYIYPEKGFSLWMDSLCIPKGAKNIEEAHAFLNYLMRPDVAALISTEMGYSTPNAKALDFLPEEVRNNPIVYPSEEVAARGEFQDYIGEAMKIYDAYWVKLKTD</sequence>
<dbReference type="Proteomes" id="UP000219215">
    <property type="component" value="Chromosome DPRO"/>
</dbReference>
<dbReference type="GO" id="GO:0015846">
    <property type="term" value="P:polyamine transport"/>
    <property type="evidence" value="ECO:0007669"/>
    <property type="project" value="InterPro"/>
</dbReference>
<feature type="binding site" evidence="5">
    <location>
        <position position="322"/>
    </location>
    <ligand>
        <name>spermidine</name>
        <dbReference type="ChEBI" id="CHEBI:57834"/>
    </ligand>
</feature>
<feature type="chain" id="PRO_5013401743" evidence="6">
    <location>
        <begin position="21"/>
        <end position="342"/>
    </location>
</feature>
<dbReference type="OrthoDB" id="9769319at2"/>
<organism evidence="7 8">
    <name type="scientific">Pseudodesulfovibrio profundus</name>
    <dbReference type="NCBI Taxonomy" id="57320"/>
    <lineage>
        <taxon>Bacteria</taxon>
        <taxon>Pseudomonadati</taxon>
        <taxon>Thermodesulfobacteriota</taxon>
        <taxon>Desulfovibrionia</taxon>
        <taxon>Desulfovibrionales</taxon>
        <taxon>Desulfovibrionaceae</taxon>
    </lineage>
</organism>
<dbReference type="PANTHER" id="PTHR30222">
    <property type="entry name" value="SPERMIDINE/PUTRESCINE-BINDING PERIPLASMIC PROTEIN"/>
    <property type="match status" value="1"/>
</dbReference>
<dbReference type="InterPro" id="IPR006059">
    <property type="entry name" value="SBP"/>
</dbReference>
<evidence type="ECO:0000256" key="4">
    <source>
        <dbReference type="ARBA" id="ARBA00022764"/>
    </source>
</evidence>
<protein>
    <submittedName>
        <fullName evidence="7">Polyamine transporter subunit periplasmic-binding component of ABC superfamily</fullName>
    </submittedName>
</protein>
<feature type="binding site" evidence="5">
    <location>
        <position position="32"/>
    </location>
    <ligand>
        <name>spermidine</name>
        <dbReference type="ChEBI" id="CHEBI:57834"/>
    </ligand>
</feature>
<dbReference type="KEGG" id="pprf:DPRO_3515"/>
<dbReference type="SUPFAM" id="SSF53850">
    <property type="entry name" value="Periplasmic binding protein-like II"/>
    <property type="match status" value="1"/>
</dbReference>
<reference evidence="8" key="1">
    <citation type="submission" date="2017-09" db="EMBL/GenBank/DDBJ databases">
        <authorList>
            <person name="Regsiter A."/>
            <person name="William W."/>
        </authorList>
    </citation>
    <scope>NUCLEOTIDE SEQUENCE [LARGE SCALE GENOMIC DNA]</scope>
    <source>
        <strain evidence="8">500-1</strain>
    </source>
</reference>
<evidence type="ECO:0000313" key="8">
    <source>
        <dbReference type="Proteomes" id="UP000219215"/>
    </source>
</evidence>
<dbReference type="AlphaFoldDB" id="A0A2C8FD99"/>
<dbReference type="EMBL" id="LT907975">
    <property type="protein sequence ID" value="SOB60431.1"/>
    <property type="molecule type" value="Genomic_DNA"/>
</dbReference>
<dbReference type="PIRSF" id="PIRSF019574">
    <property type="entry name" value="Periplasmic_polyamine_BP"/>
    <property type="match status" value="1"/>
</dbReference>
<dbReference type="Pfam" id="PF13416">
    <property type="entry name" value="SBP_bac_8"/>
    <property type="match status" value="1"/>
</dbReference>
<evidence type="ECO:0000256" key="6">
    <source>
        <dbReference type="SAM" id="SignalP"/>
    </source>
</evidence>
<keyword evidence="4" id="KW-0574">Periplasm</keyword>
<evidence type="ECO:0000256" key="3">
    <source>
        <dbReference type="ARBA" id="ARBA00022729"/>
    </source>
</evidence>
<dbReference type="GO" id="GO:0042597">
    <property type="term" value="C:periplasmic space"/>
    <property type="evidence" value="ECO:0007669"/>
    <property type="project" value="UniProtKB-SubCell"/>
</dbReference>
<keyword evidence="3 6" id="KW-0732">Signal</keyword>
<dbReference type="RefSeq" id="WP_097013157.1">
    <property type="nucleotide sequence ID" value="NZ_LT907975.1"/>
</dbReference>
<comment type="subcellular location">
    <subcellularLocation>
        <location evidence="1">Periplasm</location>
    </subcellularLocation>
</comment>
<dbReference type="InterPro" id="IPR001188">
    <property type="entry name" value="Sperm_putr-bd"/>
</dbReference>
<feature type="signal peptide" evidence="6">
    <location>
        <begin position="1"/>
        <end position="20"/>
    </location>
</feature>